<proteinExistence type="predicted"/>
<protein>
    <submittedName>
        <fullName evidence="1">Uncharacterized protein</fullName>
    </submittedName>
</protein>
<dbReference type="RefSeq" id="WP_243324836.1">
    <property type="nucleotide sequence ID" value="NZ_JAKZMM010000018.1"/>
</dbReference>
<accession>A0ABT0C105</accession>
<evidence type="ECO:0000313" key="2">
    <source>
        <dbReference type="Proteomes" id="UP001165444"/>
    </source>
</evidence>
<reference evidence="1 2" key="1">
    <citation type="submission" date="2022-03" db="EMBL/GenBank/DDBJ databases">
        <title>Parabacteroides sp. nov. isolated from swine feces.</title>
        <authorList>
            <person name="Bak J.E."/>
        </authorList>
    </citation>
    <scope>NUCLEOTIDE SEQUENCE [LARGE SCALE GENOMIC DNA]</scope>
    <source>
        <strain evidence="1 2">AGMB00274</strain>
    </source>
</reference>
<organism evidence="1 2">
    <name type="scientific">Parabacteroides faecalis</name>
    <dbReference type="NCBI Taxonomy" id="2924040"/>
    <lineage>
        <taxon>Bacteria</taxon>
        <taxon>Pseudomonadati</taxon>
        <taxon>Bacteroidota</taxon>
        <taxon>Bacteroidia</taxon>
        <taxon>Bacteroidales</taxon>
        <taxon>Tannerellaceae</taxon>
        <taxon>Parabacteroides</taxon>
    </lineage>
</organism>
<dbReference type="Proteomes" id="UP001165444">
    <property type="component" value="Unassembled WGS sequence"/>
</dbReference>
<name>A0ABT0C105_9BACT</name>
<dbReference type="EMBL" id="JAKZMM010000018">
    <property type="protein sequence ID" value="MCJ2380699.1"/>
    <property type="molecule type" value="Genomic_DNA"/>
</dbReference>
<evidence type="ECO:0000313" key="1">
    <source>
        <dbReference type="EMBL" id="MCJ2380699.1"/>
    </source>
</evidence>
<keyword evidence="2" id="KW-1185">Reference proteome</keyword>
<comment type="caution">
    <text evidence="1">The sequence shown here is derived from an EMBL/GenBank/DDBJ whole genome shotgun (WGS) entry which is preliminary data.</text>
</comment>
<sequence>MNKTSARIDDTSMVVFLNKLEDKKFNNACLSGIREGMKILAKKTTDNFKSKRRGFKQRKVWNPRKRKMKILKVATIVVNRKVNTVKVHILADYRVKWMETGTDERTVKHWFGGWKSHSVGSVKPEYFFKRAQEEVKDQVNEKATAEITRRINRLI</sequence>
<gene>
    <name evidence="1" type="ORF">MUN53_08765</name>
</gene>